<keyword evidence="3" id="KW-0605">Phycobilisome</keyword>
<reference evidence="6 7" key="1">
    <citation type="submission" date="2017-06" db="EMBL/GenBank/DDBJ databases">
        <title>Genome sequencing of cyanobaciteial culture collection at National Institute for Environmental Studies (NIES).</title>
        <authorList>
            <person name="Hirose Y."/>
            <person name="Shimura Y."/>
            <person name="Fujisawa T."/>
            <person name="Nakamura Y."/>
            <person name="Kawachi M."/>
        </authorList>
    </citation>
    <scope>NUCLEOTIDE SEQUENCE [LARGE SCALE GENOMIC DNA]</scope>
    <source>
        <strain evidence="6 7">NIES-21</strain>
        <plasmid evidence="7">Plasmid1 dna</plasmid>
    </source>
</reference>
<organism evidence="6 7">
    <name type="scientific">Anabaenopsis circularis NIES-21</name>
    <dbReference type="NCBI Taxonomy" id="1085406"/>
    <lineage>
        <taxon>Bacteria</taxon>
        <taxon>Bacillati</taxon>
        <taxon>Cyanobacteriota</taxon>
        <taxon>Cyanophyceae</taxon>
        <taxon>Nostocales</taxon>
        <taxon>Nodulariaceae</taxon>
        <taxon>Anabaenopsis</taxon>
    </lineage>
</organism>
<protein>
    <submittedName>
        <fullName evidence="6">Putative signal transduction protein with Nacht domain</fullName>
    </submittedName>
</protein>
<dbReference type="SUPFAM" id="SSF48371">
    <property type="entry name" value="ARM repeat"/>
    <property type="match status" value="2"/>
</dbReference>
<dbReference type="InterPro" id="IPR007111">
    <property type="entry name" value="NACHT_NTPase"/>
</dbReference>
<dbReference type="InterPro" id="IPR016024">
    <property type="entry name" value="ARM-type_fold"/>
</dbReference>
<feature type="domain" description="NACHT" evidence="5">
    <location>
        <begin position="130"/>
        <end position="273"/>
    </location>
</feature>
<dbReference type="Gene3D" id="3.40.50.300">
    <property type="entry name" value="P-loop containing nucleotide triphosphate hydrolases"/>
    <property type="match status" value="1"/>
</dbReference>
<geneLocation type="plasmid" evidence="7">
    <name>Plasmid1 dna</name>
</geneLocation>
<dbReference type="InterPro" id="IPR003593">
    <property type="entry name" value="AAA+_ATPase"/>
</dbReference>
<evidence type="ECO:0000256" key="1">
    <source>
        <dbReference type="ARBA" id="ARBA00009299"/>
    </source>
</evidence>
<evidence type="ECO:0000313" key="7">
    <source>
        <dbReference type="Proteomes" id="UP000218287"/>
    </source>
</evidence>
<dbReference type="EMBL" id="AP018175">
    <property type="protein sequence ID" value="BAY19968.1"/>
    <property type="molecule type" value="Genomic_DNA"/>
</dbReference>
<dbReference type="GO" id="GO:0016829">
    <property type="term" value="F:lyase activity"/>
    <property type="evidence" value="ECO:0007669"/>
    <property type="project" value="UniProtKB-KW"/>
</dbReference>
<dbReference type="InterPro" id="IPR011989">
    <property type="entry name" value="ARM-like"/>
</dbReference>
<dbReference type="Pfam" id="PF05729">
    <property type="entry name" value="NACHT"/>
    <property type="match status" value="1"/>
</dbReference>
<dbReference type="SMART" id="SM00382">
    <property type="entry name" value="AAA"/>
    <property type="match status" value="1"/>
</dbReference>
<dbReference type="OrthoDB" id="134770at2"/>
<keyword evidence="6" id="KW-0614">Plasmid</keyword>
<name>A0A1Z4GRJ0_9CYAN</name>
<keyword evidence="4" id="KW-0456">Lyase</keyword>
<dbReference type="InterPro" id="IPR027417">
    <property type="entry name" value="P-loop_NTPase"/>
</dbReference>
<keyword evidence="7" id="KW-1185">Reference proteome</keyword>
<keyword evidence="2" id="KW-0042">Antenna complex</keyword>
<dbReference type="Gene3D" id="1.25.10.10">
    <property type="entry name" value="Leucine-rich Repeat Variant"/>
    <property type="match status" value="3"/>
</dbReference>
<dbReference type="Proteomes" id="UP000218287">
    <property type="component" value="Plasmid Plasmid1 dna"/>
</dbReference>
<proteinExistence type="inferred from homology"/>
<dbReference type="PANTHER" id="PTHR12697:SF5">
    <property type="entry name" value="DEOXYHYPUSINE HYDROXYLASE"/>
    <property type="match status" value="1"/>
</dbReference>
<dbReference type="Pfam" id="PF13646">
    <property type="entry name" value="HEAT_2"/>
    <property type="match status" value="3"/>
</dbReference>
<dbReference type="GO" id="GO:0030089">
    <property type="term" value="C:phycobilisome"/>
    <property type="evidence" value="ECO:0007669"/>
    <property type="project" value="UniProtKB-KW"/>
</dbReference>
<dbReference type="SUPFAM" id="SSF52540">
    <property type="entry name" value="P-loop containing nucleoside triphosphate hydrolases"/>
    <property type="match status" value="1"/>
</dbReference>
<dbReference type="PROSITE" id="PS50837">
    <property type="entry name" value="NACHT"/>
    <property type="match status" value="1"/>
</dbReference>
<dbReference type="PANTHER" id="PTHR12697">
    <property type="entry name" value="PBS LYASE HEAT-LIKE PROTEIN"/>
    <property type="match status" value="1"/>
</dbReference>
<evidence type="ECO:0000256" key="4">
    <source>
        <dbReference type="ARBA" id="ARBA00023239"/>
    </source>
</evidence>
<evidence type="ECO:0000259" key="5">
    <source>
        <dbReference type="PROSITE" id="PS50837"/>
    </source>
</evidence>
<evidence type="ECO:0000256" key="3">
    <source>
        <dbReference type="ARBA" id="ARBA00022738"/>
    </source>
</evidence>
<dbReference type="GO" id="GO:0016491">
    <property type="term" value="F:oxidoreductase activity"/>
    <property type="evidence" value="ECO:0007669"/>
    <property type="project" value="TreeGrafter"/>
</dbReference>
<comment type="similarity">
    <text evidence="1">Belongs to the CpcE/RpcE/PecE family.</text>
</comment>
<gene>
    <name evidence="6" type="ORF">NIES21_58380</name>
</gene>
<dbReference type="AlphaFoldDB" id="A0A1Z4GRJ0"/>
<dbReference type="SMART" id="SM00567">
    <property type="entry name" value="EZ_HEAT"/>
    <property type="match status" value="8"/>
</dbReference>
<accession>A0A1Z4GRJ0</accession>
<evidence type="ECO:0000313" key="6">
    <source>
        <dbReference type="EMBL" id="BAY19968.1"/>
    </source>
</evidence>
<sequence>MSNSSNKAYQQNHNQGQINNADIIIIYKNADSGESQELISINLRELCDATLKSQQKNQEFRHRATEKGSEIHVYVPLGLVERKEQPRRDLHTTVQHREVYQLEKEVISHIYEHDEFLQQVIGQTSTGGNKHIAIIGEPGAGKTTLLGAIASFILNRNTNSCPSSQAVKGENNKENLAIFIPLARLGGKTLENYLLETWLSEAMALVYPEVIITQKIKEQLENQLKQRFQKGVVWLLLDGVDEMSSDSSTKLLNTFKQQLTLWLTQARIVLTCRLNVWDAQVKNPLGEFNTYKTQDFKPEDIDKFIQEWFACASVSERGEQLQAKLREPGREVIYELVKNPLRLSLLCQIFYIDKQAELPKTKAGLYQKFIRYFYEWKTNDIENKQELHSALAKLALEGMENVSRFSLSEQFAKDKMGEDLFKLACDLGWLNLVNRDTETDEAVYAFFHTTFQEYFAACAISDAEFFLPQPKDINETVKYKRYRVFEPQWKEVILLWLGLENQKTKPLEEISSIDDIEKVMKKWEREDIIFNLMLFRDGTCELYSYKALFLLAAGIVEFREHVSVKDIVNQVVQFLGHYVFREEAKKALEQTDRAEAINALVDLIYQSKDERASLQAIEILGNIGKNSPKAIATLVDLIDNPQDENFQRIAAESLGKIDKNNAKAIETLVDLIDKAQDQQFWSQAAESLAKIDRNNKKAIQVLVIYLIISYGYEEQIYHFIALDILEEIGNDNPEVIAVLLDFINGYQEDKNFSQPPIKDKDFYKPVIKILPKIVKKNPEVIAVLVNLMNNSPNKYIRKLAISGLGKMGKNNSEVISELVNLINNYKNEDILKLERESLEEFSKDNSEASVKLDEIIDSLDNKSIRQEAVQSLGEIGKDNPEVIATLIKLIDNSQNEDIYEQAAQSLGEIGKDNPEVIATLIKLIDNSQNEDICWQAAYSLGRIDKGNPKAIDTLINLIDKSQKPETRRLRAYQLGAIDQNNAKAINTLTELIDDKSQHEAIHLLAAYSLGEINPGNSKAIITLINLIEKSQHGSISSTASHYLGEIAKNHLTAITALVELIDKTQNENIIQKAAKALGEIGQDNSKAISALIKLIDTSQDELTDIGLQAIRSLEKIGKNNSETIAGLAPLITKVQDSSTYWYWTLVGILWKCIENTPYPIYYEAWQQGVKINLSQKTPEKKSLLRKFFGF</sequence>
<dbReference type="InterPro" id="IPR004155">
    <property type="entry name" value="PBS_lyase_HEAT"/>
</dbReference>
<evidence type="ECO:0000256" key="2">
    <source>
        <dbReference type="ARBA" id="ARBA00022549"/>
    </source>
</evidence>